<feature type="domain" description="Peptidase M13 C-terminal" evidence="12">
    <location>
        <begin position="547"/>
        <end position="739"/>
    </location>
</feature>
<dbReference type="PRINTS" id="PR00786">
    <property type="entry name" value="NEPRILYSIN"/>
</dbReference>
<dbReference type="InterPro" id="IPR013815">
    <property type="entry name" value="ATP_grasp_subdomain_1"/>
</dbReference>
<evidence type="ECO:0000256" key="8">
    <source>
        <dbReference type="ARBA" id="ARBA00023049"/>
    </source>
</evidence>
<dbReference type="InterPro" id="IPR008279">
    <property type="entry name" value="PEP-util_enz_mobile_dom"/>
</dbReference>
<feature type="domain" description="Peptidase M13 N-terminal" evidence="13">
    <location>
        <begin position="106"/>
        <end position="486"/>
    </location>
</feature>
<dbReference type="GO" id="GO:0046872">
    <property type="term" value="F:metal ion binding"/>
    <property type="evidence" value="ECO:0007669"/>
    <property type="project" value="UniProtKB-KW"/>
</dbReference>
<dbReference type="GO" id="GO:0004222">
    <property type="term" value="F:metalloendopeptidase activity"/>
    <property type="evidence" value="ECO:0007669"/>
    <property type="project" value="InterPro"/>
</dbReference>
<sequence>MHILFLVFCSAGIVISASVGVDLNTILRGVQFSSKDVSFNFKNFNASNGRVSFDTLTITDGELDTNSIQDYRDPSASPTLMPSNSSTQSIIDYPELVNILDDDIDPCDDFYGHVCQKWIDSHDIDIDETSVGHMDLLTQRVQSQIKEVLGDHSVDTTREHKLVHDFYEKCMSHKRSPDNQALMVLLQQLKKAREANTTTLTSWMIEFRPMNFLIDVSVGINELNSSLRVLQVSTAGASLGFNSYTKEEYRHEYDAMRNFLRELLDLLQMDDYNGMIFGGSAEEYENRINAFFIVDRFLANLTQSNQYNRTTVMMDYNTLKSTSTNIDWDDYFKSFLTPDLMKDLQTMEIQIIDEDALRQVDDLICDLDEKTLLYYLDWVSVMYFGEFFDSRYQEVLQTYNFAISGAKTQSKEKDCMSTASQIFYDVVAKLYVNKYFPNSSREEVKEMVSNILISFEEMLKTSTWMDDKTKSAALDKLHSIHKFIGYNDLILSYNVIAEKYKNLVFTVNDTYYTQMLKIQQWTQGLVLKRLNTTRTVLEFEFPSTDVNAFYDPTSNSIALTAAILQPPYFDSRLPSSVNYGAIGAAIGHEITHGFDSSGSEFDKYGNRVNWWDDETMKKFGNRTRCFIKQYSDIKVDSTNLTVDGRLTLNENIADNGGIRAALGALKMNKNKNDPKIRGLEAKTPIQLFFIANAHVWCGKSRHQFMLNRLYTDVHAPEKWRINAVFSNQIEFARAFDCKMILQSILYPLIFFIYYPIIWFLNYFRPVKKFVANADEIHNVLDAVENEWKYEEIKDEVTKDPRIYSIGPLIVELRLPYRKWRINFTGYLKNSEGLRKFVTISGWWRSCSSARYFYSNRGPDVYEDIIRQEKTAILKNLEIIDKVRTLELINQLGEYHAELRIDGNVREHRACHDKLLTGGKGSNLAKLQAISHGFSVPPGIVVTTAAFDAHMESNPELQKLVAKLDDPNGNIEEIGKEIETAILESKVNEQLAIQIFGMIPTSEYYAVRSSAVGEDGADLSSAGQLESYLDTPKNQIIEKLRLCWSSNFRREVLNYRRNYGQLLNPSMAVVIQEMNRNGVAGVMFTANPVKMDRGEIVINALKGCGEQIVSGQETPDEIHMNRFDKSKKIMTNNSQCCLSDDEIEKLGGVGEYLESIFGKPQDVEFVVQTDAIYLVQSRDITGLDKETNFEMYYEFDTPNSSEREIFCNANVGEVFPAPITAIDALANCFLFDKVIGSITNRDFNGIVSTQNWKNFSIQHRKVFINLLEVVLPTWEVSQKDRIIEIVVAGELLLNDEMFKQGSEKFGRLPKHFPLKRLYSMLKMIFYSLSRLLKRIQEAEKIIENLIPSSGWTIEEAFHSLKKQHRLHCEIMQLHSLISMSSSFTYVICGMLIRGSDSGELSDDNLSDFANVFSNNARSDVISADVPNSLKKIAAAIKEDRLGNEFKNSDTGNALNIIKRGENGRKELKRFIELHGHRGPNELYINATTWEENNELLIHTIKSMLDCPETSGKTVENEDSIVENLKCKPTGLRRFMLKYFIGQTHRGVAFRESAKSCLVSSVNSVRKTCRFIGQKLYEKGYIPNANLWIHFTVDELKELNSTRSPRLVTRAIRRKQITSKFEGMQFPLVSHGPMNPVENNLIKYNDSVDVVLRGTTVCEGKIVAKARVAKNIEEAKQTKPGEILITRYTDICWSPFFPIISGIVTEIGGLLSHGAVVAREYGLPSLIAVSHATQHFKTGDLVELDSFKGTISRIQT</sequence>
<dbReference type="PANTHER" id="PTHR43615:SF1">
    <property type="entry name" value="PPDK_N DOMAIN-CONTAINING PROTEIN"/>
    <property type="match status" value="1"/>
</dbReference>
<protein>
    <submittedName>
        <fullName evidence="14">Uncharacterized protein</fullName>
    </submittedName>
</protein>
<gene>
    <name evidence="14" type="ORF">CBOVIS_LOCUS22</name>
</gene>
<dbReference type="Gene3D" id="3.30.470.20">
    <property type="entry name" value="ATP-grasp fold, B domain"/>
    <property type="match status" value="1"/>
</dbReference>
<dbReference type="OrthoDB" id="6123450at2759"/>
<dbReference type="Pfam" id="PF01431">
    <property type="entry name" value="Peptidase_M13"/>
    <property type="match status" value="1"/>
</dbReference>
<evidence type="ECO:0000256" key="5">
    <source>
        <dbReference type="ARBA" id="ARBA00022723"/>
    </source>
</evidence>
<evidence type="ECO:0000256" key="4">
    <source>
        <dbReference type="ARBA" id="ARBA00022670"/>
    </source>
</evidence>
<dbReference type="SUPFAM" id="SSF55486">
    <property type="entry name" value="Metalloproteases ('zincins'), catalytic domain"/>
    <property type="match status" value="1"/>
</dbReference>
<dbReference type="InterPro" id="IPR008753">
    <property type="entry name" value="Peptidase_M13_N"/>
</dbReference>
<keyword evidence="7" id="KW-0862">Zinc</keyword>
<dbReference type="PROSITE" id="PS51885">
    <property type="entry name" value="NEPRILYSIN"/>
    <property type="match status" value="1"/>
</dbReference>
<evidence type="ECO:0000259" key="11">
    <source>
        <dbReference type="Pfam" id="PF01326"/>
    </source>
</evidence>
<evidence type="ECO:0000313" key="15">
    <source>
        <dbReference type="Proteomes" id="UP000494206"/>
    </source>
</evidence>
<dbReference type="EMBL" id="CADEPM010000001">
    <property type="protein sequence ID" value="CAB3396473.1"/>
    <property type="molecule type" value="Genomic_DNA"/>
</dbReference>
<dbReference type="CDD" id="cd08662">
    <property type="entry name" value="M13"/>
    <property type="match status" value="1"/>
</dbReference>
<organism evidence="14 15">
    <name type="scientific">Caenorhabditis bovis</name>
    <dbReference type="NCBI Taxonomy" id="2654633"/>
    <lineage>
        <taxon>Eukaryota</taxon>
        <taxon>Metazoa</taxon>
        <taxon>Ecdysozoa</taxon>
        <taxon>Nematoda</taxon>
        <taxon>Chromadorea</taxon>
        <taxon>Rhabditida</taxon>
        <taxon>Rhabditina</taxon>
        <taxon>Rhabditomorpha</taxon>
        <taxon>Rhabditoidea</taxon>
        <taxon>Rhabditidae</taxon>
        <taxon>Peloderinae</taxon>
        <taxon>Caenorhabditis</taxon>
    </lineage>
</organism>
<feature type="signal peptide" evidence="9">
    <location>
        <begin position="1"/>
        <end position="16"/>
    </location>
</feature>
<comment type="similarity">
    <text evidence="2">Belongs to the peptidase M13 family.</text>
</comment>
<dbReference type="Gene3D" id="1.10.1380.10">
    <property type="entry name" value="Neutral endopeptidase , domain2"/>
    <property type="match status" value="1"/>
</dbReference>
<dbReference type="Pfam" id="PF01326">
    <property type="entry name" value="PPDK_N"/>
    <property type="match status" value="1"/>
</dbReference>
<evidence type="ECO:0000256" key="6">
    <source>
        <dbReference type="ARBA" id="ARBA00022801"/>
    </source>
</evidence>
<dbReference type="Gene3D" id="3.30.1490.20">
    <property type="entry name" value="ATP-grasp fold, A domain"/>
    <property type="match status" value="1"/>
</dbReference>
<dbReference type="Gene3D" id="3.40.390.10">
    <property type="entry name" value="Collagenase (Catalytic Domain)"/>
    <property type="match status" value="1"/>
</dbReference>
<evidence type="ECO:0000256" key="2">
    <source>
        <dbReference type="ARBA" id="ARBA00007357"/>
    </source>
</evidence>
<dbReference type="Pfam" id="PF00391">
    <property type="entry name" value="PEP-utilizers"/>
    <property type="match status" value="1"/>
</dbReference>
<keyword evidence="4" id="KW-0645">Protease</keyword>
<feature type="chain" id="PRO_5035746713" evidence="9">
    <location>
        <begin position="17"/>
        <end position="1754"/>
    </location>
</feature>
<evidence type="ECO:0000256" key="9">
    <source>
        <dbReference type="SAM" id="SignalP"/>
    </source>
</evidence>
<feature type="domain" description="Pyruvate phosphate dikinase AMP/ATP-binding" evidence="11">
    <location>
        <begin position="915"/>
        <end position="1187"/>
    </location>
</feature>
<dbReference type="Gene3D" id="3.50.30.10">
    <property type="entry name" value="Phosphohistidine domain"/>
    <property type="match status" value="1"/>
</dbReference>
<keyword evidence="8" id="KW-0482">Metalloprotease</keyword>
<comment type="similarity">
    <text evidence="3">Belongs to the PEP-utilizing enzyme family.</text>
</comment>
<comment type="cofactor">
    <cofactor evidence="1">
        <name>Zn(2+)</name>
        <dbReference type="ChEBI" id="CHEBI:29105"/>
    </cofactor>
</comment>
<dbReference type="SUPFAM" id="SSF52009">
    <property type="entry name" value="Phosphohistidine domain"/>
    <property type="match status" value="1"/>
</dbReference>
<feature type="domain" description="PEP-utilising enzyme mobile" evidence="10">
    <location>
        <begin position="1677"/>
        <end position="1747"/>
    </location>
</feature>
<evidence type="ECO:0000259" key="13">
    <source>
        <dbReference type="Pfam" id="PF05649"/>
    </source>
</evidence>
<dbReference type="InterPro" id="IPR042089">
    <property type="entry name" value="Peptidase_M13_dom_2"/>
</dbReference>
<dbReference type="SUPFAM" id="SSF56059">
    <property type="entry name" value="Glutathione synthetase ATP-binding domain-like"/>
    <property type="match status" value="1"/>
</dbReference>
<dbReference type="PANTHER" id="PTHR43615">
    <property type="entry name" value="PHOSPHOENOLPYRUVATE SYNTHASE-RELATED"/>
    <property type="match status" value="1"/>
</dbReference>
<dbReference type="GO" id="GO:0016301">
    <property type="term" value="F:kinase activity"/>
    <property type="evidence" value="ECO:0007669"/>
    <property type="project" value="InterPro"/>
</dbReference>
<dbReference type="Proteomes" id="UP000494206">
    <property type="component" value="Unassembled WGS sequence"/>
</dbReference>
<dbReference type="InterPro" id="IPR024079">
    <property type="entry name" value="MetalloPept_cat_dom_sf"/>
</dbReference>
<evidence type="ECO:0000259" key="12">
    <source>
        <dbReference type="Pfam" id="PF01431"/>
    </source>
</evidence>
<dbReference type="InterPro" id="IPR051549">
    <property type="entry name" value="PEP_Utilizing_Enz"/>
</dbReference>
<reference evidence="14 15" key="1">
    <citation type="submission" date="2020-04" db="EMBL/GenBank/DDBJ databases">
        <authorList>
            <person name="Laetsch R D."/>
            <person name="Stevens L."/>
            <person name="Kumar S."/>
            <person name="Blaxter L. M."/>
        </authorList>
    </citation>
    <scope>NUCLEOTIDE SEQUENCE [LARGE SCALE GENOMIC DNA]</scope>
</reference>
<dbReference type="InterPro" id="IPR000718">
    <property type="entry name" value="Peptidase_M13"/>
</dbReference>
<dbReference type="InterPro" id="IPR036637">
    <property type="entry name" value="Phosphohistidine_dom_sf"/>
</dbReference>
<evidence type="ECO:0000256" key="3">
    <source>
        <dbReference type="ARBA" id="ARBA00007837"/>
    </source>
</evidence>
<evidence type="ECO:0000259" key="10">
    <source>
        <dbReference type="Pfam" id="PF00391"/>
    </source>
</evidence>
<dbReference type="InterPro" id="IPR018497">
    <property type="entry name" value="Peptidase_M13_C"/>
</dbReference>
<dbReference type="Pfam" id="PF05649">
    <property type="entry name" value="Peptidase_M13_N"/>
    <property type="match status" value="1"/>
</dbReference>
<dbReference type="GO" id="GO:0005524">
    <property type="term" value="F:ATP binding"/>
    <property type="evidence" value="ECO:0007669"/>
    <property type="project" value="InterPro"/>
</dbReference>
<keyword evidence="5" id="KW-0479">Metal-binding</keyword>
<keyword evidence="9" id="KW-0732">Signal</keyword>
<evidence type="ECO:0000256" key="7">
    <source>
        <dbReference type="ARBA" id="ARBA00022833"/>
    </source>
</evidence>
<proteinExistence type="inferred from homology"/>
<evidence type="ECO:0000256" key="1">
    <source>
        <dbReference type="ARBA" id="ARBA00001947"/>
    </source>
</evidence>
<dbReference type="GO" id="GO:0006508">
    <property type="term" value="P:proteolysis"/>
    <property type="evidence" value="ECO:0007669"/>
    <property type="project" value="UniProtKB-KW"/>
</dbReference>
<keyword evidence="6" id="KW-0378">Hydrolase</keyword>
<comment type="caution">
    <text evidence="14">The sequence shown here is derived from an EMBL/GenBank/DDBJ whole genome shotgun (WGS) entry which is preliminary data.</text>
</comment>
<keyword evidence="15" id="KW-1185">Reference proteome</keyword>
<dbReference type="InterPro" id="IPR002192">
    <property type="entry name" value="PPDK_AMP/ATP-bd"/>
</dbReference>
<accession>A0A8S1EAB2</accession>
<name>A0A8S1EAB2_9PELO</name>
<evidence type="ECO:0000313" key="14">
    <source>
        <dbReference type="EMBL" id="CAB3396473.1"/>
    </source>
</evidence>